<proteinExistence type="predicted"/>
<evidence type="ECO:0000313" key="2">
    <source>
        <dbReference type="EMBL" id="TNN77574.1"/>
    </source>
</evidence>
<feature type="transmembrane region" description="Helical" evidence="1">
    <location>
        <begin position="40"/>
        <end position="62"/>
    </location>
</feature>
<comment type="caution">
    <text evidence="2">The sequence shown here is derived from an EMBL/GenBank/DDBJ whole genome shotgun (WGS) entry which is preliminary data.</text>
</comment>
<protein>
    <submittedName>
        <fullName evidence="2">Uncharacterized protein</fullName>
    </submittedName>
</protein>
<keyword evidence="3" id="KW-1185">Reference proteome</keyword>
<organism evidence="2 3">
    <name type="scientific">Liparis tanakae</name>
    <name type="common">Tanaka's snailfish</name>
    <dbReference type="NCBI Taxonomy" id="230148"/>
    <lineage>
        <taxon>Eukaryota</taxon>
        <taxon>Metazoa</taxon>
        <taxon>Chordata</taxon>
        <taxon>Craniata</taxon>
        <taxon>Vertebrata</taxon>
        <taxon>Euteleostomi</taxon>
        <taxon>Actinopterygii</taxon>
        <taxon>Neopterygii</taxon>
        <taxon>Teleostei</taxon>
        <taxon>Neoteleostei</taxon>
        <taxon>Acanthomorphata</taxon>
        <taxon>Eupercaria</taxon>
        <taxon>Perciformes</taxon>
        <taxon>Cottioidei</taxon>
        <taxon>Cottales</taxon>
        <taxon>Liparidae</taxon>
        <taxon>Liparis</taxon>
    </lineage>
</organism>
<gene>
    <name evidence="2" type="ORF">EYF80_012164</name>
</gene>
<keyword evidence="1" id="KW-0472">Membrane</keyword>
<dbReference type="AlphaFoldDB" id="A0A4Z2IJE4"/>
<accession>A0A4Z2IJE4</accession>
<sequence>MAVLAEDGNTSRLPLRRPNAKRSVLTDVNRKGSPEERTGPALRTAFNIHLLIGAIFAVLISVTDPLLHQTLLAPGAAVFGGAVRRVGAAVLIRAVLAVWVTIAKHRVRHTLATDALELGVTAAHKGGINSSPVAIMFVVLFRST</sequence>
<evidence type="ECO:0000313" key="3">
    <source>
        <dbReference type="Proteomes" id="UP000314294"/>
    </source>
</evidence>
<evidence type="ECO:0000256" key="1">
    <source>
        <dbReference type="SAM" id="Phobius"/>
    </source>
</evidence>
<dbReference type="EMBL" id="SRLO01000081">
    <property type="protein sequence ID" value="TNN77574.1"/>
    <property type="molecule type" value="Genomic_DNA"/>
</dbReference>
<dbReference type="Proteomes" id="UP000314294">
    <property type="component" value="Unassembled WGS sequence"/>
</dbReference>
<name>A0A4Z2IJE4_9TELE</name>
<reference evidence="2 3" key="1">
    <citation type="submission" date="2019-03" db="EMBL/GenBank/DDBJ databases">
        <title>First draft genome of Liparis tanakae, snailfish: a comprehensive survey of snailfish specific genes.</title>
        <authorList>
            <person name="Kim W."/>
            <person name="Song I."/>
            <person name="Jeong J.-H."/>
            <person name="Kim D."/>
            <person name="Kim S."/>
            <person name="Ryu S."/>
            <person name="Song J.Y."/>
            <person name="Lee S.K."/>
        </authorList>
    </citation>
    <scope>NUCLEOTIDE SEQUENCE [LARGE SCALE GENOMIC DNA]</scope>
    <source>
        <tissue evidence="2">Muscle</tissue>
    </source>
</reference>
<feature type="transmembrane region" description="Helical" evidence="1">
    <location>
        <begin position="82"/>
        <end position="102"/>
    </location>
</feature>
<keyword evidence="1" id="KW-1133">Transmembrane helix</keyword>
<keyword evidence="1" id="KW-0812">Transmembrane</keyword>